<keyword evidence="2" id="KW-0238">DNA-binding</keyword>
<dbReference type="SUPFAM" id="SSF46785">
    <property type="entry name" value="Winged helix' DNA-binding domain"/>
    <property type="match status" value="1"/>
</dbReference>
<dbReference type="SMART" id="SM00895">
    <property type="entry name" value="FCD"/>
    <property type="match status" value="1"/>
</dbReference>
<dbReference type="InterPro" id="IPR008920">
    <property type="entry name" value="TF_FadR/GntR_C"/>
</dbReference>
<evidence type="ECO:0000256" key="1">
    <source>
        <dbReference type="ARBA" id="ARBA00023015"/>
    </source>
</evidence>
<reference evidence="5 6" key="1">
    <citation type="submission" date="2020-10" db="EMBL/GenBank/DDBJ databases">
        <title>Draft genome of Ramlibacter aquaticus LMG 30558.</title>
        <authorList>
            <person name="Props R."/>
        </authorList>
    </citation>
    <scope>NUCLEOTIDE SEQUENCE [LARGE SCALE GENOMIC DNA]</scope>
    <source>
        <strain evidence="5 6">LMG 30558</strain>
    </source>
</reference>
<dbReference type="PRINTS" id="PR00035">
    <property type="entry name" value="HTHGNTR"/>
</dbReference>
<evidence type="ECO:0000256" key="3">
    <source>
        <dbReference type="ARBA" id="ARBA00023163"/>
    </source>
</evidence>
<dbReference type="Proteomes" id="UP000715965">
    <property type="component" value="Unassembled WGS sequence"/>
</dbReference>
<evidence type="ECO:0000313" key="6">
    <source>
        <dbReference type="Proteomes" id="UP000715965"/>
    </source>
</evidence>
<dbReference type="PROSITE" id="PS50949">
    <property type="entry name" value="HTH_GNTR"/>
    <property type="match status" value="1"/>
</dbReference>
<dbReference type="Gene3D" id="1.10.10.10">
    <property type="entry name" value="Winged helix-like DNA-binding domain superfamily/Winged helix DNA-binding domain"/>
    <property type="match status" value="1"/>
</dbReference>
<proteinExistence type="predicted"/>
<organism evidence="5 6">
    <name type="scientific">Ramlibacter aquaticus</name>
    <dbReference type="NCBI Taxonomy" id="2780094"/>
    <lineage>
        <taxon>Bacteria</taxon>
        <taxon>Pseudomonadati</taxon>
        <taxon>Pseudomonadota</taxon>
        <taxon>Betaproteobacteria</taxon>
        <taxon>Burkholderiales</taxon>
        <taxon>Comamonadaceae</taxon>
        <taxon>Ramlibacter</taxon>
    </lineage>
</organism>
<evidence type="ECO:0000313" key="5">
    <source>
        <dbReference type="EMBL" id="MBE7942054.1"/>
    </source>
</evidence>
<dbReference type="InterPro" id="IPR036388">
    <property type="entry name" value="WH-like_DNA-bd_sf"/>
</dbReference>
<accession>A0ABR9SI65</accession>
<keyword evidence="3" id="KW-0804">Transcription</keyword>
<dbReference type="InterPro" id="IPR036390">
    <property type="entry name" value="WH_DNA-bd_sf"/>
</dbReference>
<dbReference type="RefSeq" id="WP_193781610.1">
    <property type="nucleotide sequence ID" value="NZ_JADDOJ010000076.1"/>
</dbReference>
<keyword evidence="6" id="KW-1185">Reference proteome</keyword>
<sequence length="218" mass="24547">MSRLSETLREAIEEEVATGKLLPGTHLDEIELAQRFGVSRTPIREALSLLAGEGLIEIRPRRGAVVASVSPQRLLEMFEVMAELEAMCARLAARRSAEADLQRLDEAHQACRSAAAERDPDAYFYANERFHTALYAASRNEFLGEQAHALQRRLRPYRRLQLRVRNRLQRSFDEHQAILDAVRAGDEARAMEATRGHVVVQGERFTDLLSSIAQLEAA</sequence>
<gene>
    <name evidence="5" type="ORF">IM725_15870</name>
</gene>
<dbReference type="PANTHER" id="PTHR43537:SF49">
    <property type="entry name" value="TRANSCRIPTIONAL REGULATORY PROTEIN"/>
    <property type="match status" value="1"/>
</dbReference>
<evidence type="ECO:0000259" key="4">
    <source>
        <dbReference type="PROSITE" id="PS50949"/>
    </source>
</evidence>
<dbReference type="Pfam" id="PF00392">
    <property type="entry name" value="GntR"/>
    <property type="match status" value="1"/>
</dbReference>
<comment type="caution">
    <text evidence="5">The sequence shown here is derived from an EMBL/GenBank/DDBJ whole genome shotgun (WGS) entry which is preliminary data.</text>
</comment>
<dbReference type="PANTHER" id="PTHR43537">
    <property type="entry name" value="TRANSCRIPTIONAL REGULATOR, GNTR FAMILY"/>
    <property type="match status" value="1"/>
</dbReference>
<dbReference type="SUPFAM" id="SSF48008">
    <property type="entry name" value="GntR ligand-binding domain-like"/>
    <property type="match status" value="1"/>
</dbReference>
<dbReference type="InterPro" id="IPR011711">
    <property type="entry name" value="GntR_C"/>
</dbReference>
<dbReference type="SMART" id="SM00345">
    <property type="entry name" value="HTH_GNTR"/>
    <property type="match status" value="1"/>
</dbReference>
<dbReference type="CDD" id="cd07377">
    <property type="entry name" value="WHTH_GntR"/>
    <property type="match status" value="1"/>
</dbReference>
<keyword evidence="1" id="KW-0805">Transcription regulation</keyword>
<dbReference type="Pfam" id="PF07729">
    <property type="entry name" value="FCD"/>
    <property type="match status" value="1"/>
</dbReference>
<name>A0ABR9SI65_9BURK</name>
<feature type="domain" description="HTH gntR-type" evidence="4">
    <location>
        <begin position="2"/>
        <end position="69"/>
    </location>
</feature>
<dbReference type="InterPro" id="IPR000524">
    <property type="entry name" value="Tscrpt_reg_HTH_GntR"/>
</dbReference>
<evidence type="ECO:0000256" key="2">
    <source>
        <dbReference type="ARBA" id="ARBA00023125"/>
    </source>
</evidence>
<protein>
    <submittedName>
        <fullName evidence="5">GntR family transcriptional regulator</fullName>
    </submittedName>
</protein>
<dbReference type="EMBL" id="JADDOJ010000076">
    <property type="protein sequence ID" value="MBE7942054.1"/>
    <property type="molecule type" value="Genomic_DNA"/>
</dbReference>
<dbReference type="Gene3D" id="1.20.120.530">
    <property type="entry name" value="GntR ligand-binding domain-like"/>
    <property type="match status" value="1"/>
</dbReference>